<feature type="region of interest" description="Disordered" evidence="1">
    <location>
        <begin position="181"/>
        <end position="218"/>
    </location>
</feature>
<name>A0A6H3FAQ3_9BACT</name>
<evidence type="ECO:0000256" key="1">
    <source>
        <dbReference type="SAM" id="MobiDB-lite"/>
    </source>
</evidence>
<dbReference type="Pfam" id="PF04972">
    <property type="entry name" value="BON"/>
    <property type="match status" value="1"/>
</dbReference>
<accession>A0A6H3FAQ3</accession>
<feature type="compositionally biased region" description="Low complexity" evidence="1">
    <location>
        <begin position="195"/>
        <end position="211"/>
    </location>
</feature>
<dbReference type="PROSITE" id="PS50914">
    <property type="entry name" value="BON"/>
    <property type="match status" value="1"/>
</dbReference>
<evidence type="ECO:0000256" key="2">
    <source>
        <dbReference type="SAM" id="SignalP"/>
    </source>
</evidence>
<dbReference type="InterPro" id="IPR007055">
    <property type="entry name" value="BON_dom"/>
</dbReference>
<evidence type="ECO:0000259" key="3">
    <source>
        <dbReference type="PROSITE" id="PS50914"/>
    </source>
</evidence>
<keyword evidence="2" id="KW-0732">Signal</keyword>
<dbReference type="InterPro" id="IPR051686">
    <property type="entry name" value="Lipoprotein_DolP"/>
</dbReference>
<dbReference type="Gene3D" id="3.30.1340.30">
    <property type="match status" value="1"/>
</dbReference>
<evidence type="ECO:0000313" key="4">
    <source>
        <dbReference type="EMBL" id="TBH80843.1"/>
    </source>
</evidence>
<dbReference type="SMART" id="SM00749">
    <property type="entry name" value="BON"/>
    <property type="match status" value="2"/>
</dbReference>
<gene>
    <name evidence="4" type="ORF">EB812_04510</name>
</gene>
<dbReference type="AlphaFoldDB" id="A0A6H3FAQ3"/>
<proteinExistence type="predicted"/>
<dbReference type="PANTHER" id="PTHR34606:SF15">
    <property type="entry name" value="BON DOMAIN-CONTAINING PROTEIN"/>
    <property type="match status" value="1"/>
</dbReference>
<evidence type="ECO:0000313" key="5">
    <source>
        <dbReference type="Proteomes" id="UP000292919"/>
    </source>
</evidence>
<keyword evidence="5" id="KW-1185">Reference proteome</keyword>
<dbReference type="EMBL" id="SIXC01000004">
    <property type="protein sequence ID" value="TBH80843.1"/>
    <property type="molecule type" value="Genomic_DNA"/>
</dbReference>
<dbReference type="PANTHER" id="PTHR34606">
    <property type="entry name" value="BON DOMAIN-CONTAINING PROTEIN"/>
    <property type="match status" value="1"/>
</dbReference>
<feature type="signal peptide" evidence="2">
    <location>
        <begin position="1"/>
        <end position="21"/>
    </location>
</feature>
<protein>
    <submittedName>
        <fullName evidence="4">BON domain-containing protein</fullName>
    </submittedName>
</protein>
<reference evidence="4 5" key="1">
    <citation type="submission" date="2018-12" db="EMBL/GenBank/DDBJ databases">
        <title>First genome draft of Desulfovibrio legallis sp. nov.</title>
        <authorList>
            <person name="Ben Dhia O."/>
            <person name="Najjari A."/>
            <person name="Ferjani R."/>
            <person name="Fhoula I."/>
            <person name="Fardeau M.-L."/>
            <person name="Boudabbous A."/>
            <person name="Ouzari H.I."/>
        </authorList>
    </citation>
    <scope>NUCLEOTIDE SEQUENCE [LARGE SCALE GENOMIC DNA]</scope>
    <source>
        <strain evidence="4 5">H1T</strain>
    </source>
</reference>
<organism evidence="4 5">
    <name type="scientific">Desulfovibrio legallii</name>
    <dbReference type="NCBI Taxonomy" id="571438"/>
    <lineage>
        <taxon>Bacteria</taxon>
        <taxon>Pseudomonadati</taxon>
        <taxon>Thermodesulfobacteriota</taxon>
        <taxon>Desulfovibrionia</taxon>
        <taxon>Desulfovibrionales</taxon>
        <taxon>Desulfovibrionaceae</taxon>
        <taxon>Desulfovibrio</taxon>
    </lineage>
</organism>
<feature type="chain" id="PRO_5026163214" evidence="2">
    <location>
        <begin position="22"/>
        <end position="218"/>
    </location>
</feature>
<feature type="domain" description="BON" evidence="3">
    <location>
        <begin position="108"/>
        <end position="176"/>
    </location>
</feature>
<comment type="caution">
    <text evidence="4">The sequence shown here is derived from an EMBL/GenBank/DDBJ whole genome shotgun (WGS) entry which is preliminary data.</text>
</comment>
<dbReference type="Proteomes" id="UP000292919">
    <property type="component" value="Unassembled WGS sequence"/>
</dbReference>
<sequence length="218" mass="23174">MPRLALPLLLLLALTCLNGCAAYGVYDDPRLAGTMSADTELAAKIKTALMDESFTGGWSVAVYSFYNHVFLVGEVPADMQAKALTIARRYKPHSVTPHWFTAKTHDESDMTLATKLRTELIGTKGLSSTRVETEVNAGRVVLLGVVKDNAERQLAIRAARGVSGVTSVTSYLMLPQKAGQLGDIQPQHAEGADQPAANASPAPAPASAESSPESRDLP</sequence>
<dbReference type="RefSeq" id="WP_118229878.1">
    <property type="nucleotide sequence ID" value="NZ_JAQDZC010000023.1"/>
</dbReference>
<dbReference type="InterPro" id="IPR014004">
    <property type="entry name" value="Transpt-assoc_nodulatn_dom_bac"/>
</dbReference>